<dbReference type="EMBL" id="MU857111">
    <property type="protein sequence ID" value="KAK4149942.1"/>
    <property type="molecule type" value="Genomic_DNA"/>
</dbReference>
<dbReference type="PANTHER" id="PTHR13878">
    <property type="entry name" value="GULONOLACTONE OXIDASE"/>
    <property type="match status" value="1"/>
</dbReference>
<gene>
    <name evidence="5" type="ORF">C8A00DRAFT_37474</name>
</gene>
<dbReference type="Gene3D" id="3.30.465.10">
    <property type="match status" value="2"/>
</dbReference>
<dbReference type="GO" id="GO:0016491">
    <property type="term" value="F:oxidoreductase activity"/>
    <property type="evidence" value="ECO:0007669"/>
    <property type="project" value="UniProtKB-KW"/>
</dbReference>
<feature type="signal peptide" evidence="3">
    <location>
        <begin position="1"/>
        <end position="18"/>
    </location>
</feature>
<dbReference type="InterPro" id="IPR016166">
    <property type="entry name" value="FAD-bd_PCMH"/>
</dbReference>
<dbReference type="Proteomes" id="UP001302745">
    <property type="component" value="Unassembled WGS sequence"/>
</dbReference>
<reference evidence="5" key="1">
    <citation type="journal article" date="2023" name="Mol. Phylogenet. Evol.">
        <title>Genome-scale phylogeny and comparative genomics of the fungal order Sordariales.</title>
        <authorList>
            <person name="Hensen N."/>
            <person name="Bonometti L."/>
            <person name="Westerberg I."/>
            <person name="Brannstrom I.O."/>
            <person name="Guillou S."/>
            <person name="Cros-Aarteil S."/>
            <person name="Calhoun S."/>
            <person name="Haridas S."/>
            <person name="Kuo A."/>
            <person name="Mondo S."/>
            <person name="Pangilinan J."/>
            <person name="Riley R."/>
            <person name="LaButti K."/>
            <person name="Andreopoulos B."/>
            <person name="Lipzen A."/>
            <person name="Chen C."/>
            <person name="Yan M."/>
            <person name="Daum C."/>
            <person name="Ng V."/>
            <person name="Clum A."/>
            <person name="Steindorff A."/>
            <person name="Ohm R.A."/>
            <person name="Martin F."/>
            <person name="Silar P."/>
            <person name="Natvig D.O."/>
            <person name="Lalanne C."/>
            <person name="Gautier V."/>
            <person name="Ament-Velasquez S.L."/>
            <person name="Kruys A."/>
            <person name="Hutchinson M.I."/>
            <person name="Powell A.J."/>
            <person name="Barry K."/>
            <person name="Miller A.N."/>
            <person name="Grigoriev I.V."/>
            <person name="Debuchy R."/>
            <person name="Gladieux P."/>
            <person name="Hiltunen Thoren M."/>
            <person name="Johannesson H."/>
        </authorList>
    </citation>
    <scope>NUCLEOTIDE SEQUENCE</scope>
    <source>
        <strain evidence="5">CBS 538.74</strain>
    </source>
</reference>
<proteinExistence type="inferred from homology"/>
<evidence type="ECO:0000256" key="2">
    <source>
        <dbReference type="ARBA" id="ARBA00023002"/>
    </source>
</evidence>
<evidence type="ECO:0000259" key="4">
    <source>
        <dbReference type="PROSITE" id="PS51387"/>
    </source>
</evidence>
<sequence length="640" mass="69308">MQIYQPLSLLLFALGATGLNFSYESTRLTEHDIGDFSAITFGDVSSAPSTYEGPEYKIQPEDAAWPSEEQWARLNTTVYGNLLKPHPVGAACYPNRPEYNDSTCAYLLGRATTSRFFFNDPLTALTTWGEGATCLQLLNTTGRTCSQGGFPVYVVNATSVRDIQVAVNFARNQNLRLVIKNTGHDFIAKSTGRGALSIWTHFLKDIEFLSDYSIGEYKGAAARVGAGIEAWETLNAMVEHGNITVVTSLDPTVGNGGGWVLGGGHGPLTSLRGLGADQVLSLNVVTADGNFLTADLNQNQDLFFALRGGGGGTFGIVTSMIVKAWPGRTKIGGLTFYFTTGSGQVTIPSGRGYPSTPPVHIADAETFWKAYREYLVFAKEIVDAGGFGFGDVTPQGNNTYVFVGTFTLPDIPSDKIKEFYTPLFTSLSKIGVEIPNVRHAFLPYAQRGIGVTPNSFPGTPADTFFISRLLPRGLWAAAAAANNNNSETPRLDAVAAANWGTAEMGYRVTTRAYGPSAEAAGYPGNTTTSAVNPAMRDMVIHCAIFNPKPVVDVLPAAEFHAQHARLRARVDELVRLTPESGSYFNEADILEPDWQRSFWGEHYPRLLEIKKAMDPWGLFWAPTTVGSEQWEVVAADGLPT</sequence>
<dbReference type="InterPro" id="IPR016169">
    <property type="entry name" value="FAD-bd_PCMH_sub2"/>
</dbReference>
<feature type="domain" description="FAD-binding PCMH-type" evidence="4">
    <location>
        <begin position="147"/>
        <end position="327"/>
    </location>
</feature>
<organism evidence="5 6">
    <name type="scientific">Chaetomidium leptoderma</name>
    <dbReference type="NCBI Taxonomy" id="669021"/>
    <lineage>
        <taxon>Eukaryota</taxon>
        <taxon>Fungi</taxon>
        <taxon>Dikarya</taxon>
        <taxon>Ascomycota</taxon>
        <taxon>Pezizomycotina</taxon>
        <taxon>Sordariomycetes</taxon>
        <taxon>Sordariomycetidae</taxon>
        <taxon>Sordariales</taxon>
        <taxon>Chaetomiaceae</taxon>
        <taxon>Chaetomidium</taxon>
    </lineage>
</organism>
<dbReference type="AlphaFoldDB" id="A0AAN6VEG9"/>
<feature type="chain" id="PRO_5043034762" evidence="3">
    <location>
        <begin position="19"/>
        <end position="640"/>
    </location>
</feature>
<reference evidence="5" key="2">
    <citation type="submission" date="2023-05" db="EMBL/GenBank/DDBJ databases">
        <authorList>
            <consortium name="Lawrence Berkeley National Laboratory"/>
            <person name="Steindorff A."/>
            <person name="Hensen N."/>
            <person name="Bonometti L."/>
            <person name="Westerberg I."/>
            <person name="Brannstrom I.O."/>
            <person name="Guillou S."/>
            <person name="Cros-Aarteil S."/>
            <person name="Calhoun S."/>
            <person name="Haridas S."/>
            <person name="Kuo A."/>
            <person name="Mondo S."/>
            <person name="Pangilinan J."/>
            <person name="Riley R."/>
            <person name="Labutti K."/>
            <person name="Andreopoulos B."/>
            <person name="Lipzen A."/>
            <person name="Chen C."/>
            <person name="Yanf M."/>
            <person name="Daum C."/>
            <person name="Ng V."/>
            <person name="Clum A."/>
            <person name="Ohm R."/>
            <person name="Martin F."/>
            <person name="Silar P."/>
            <person name="Natvig D."/>
            <person name="Lalanne C."/>
            <person name="Gautier V."/>
            <person name="Ament-Velasquez S.L."/>
            <person name="Kruys A."/>
            <person name="Hutchinson M.I."/>
            <person name="Powell A.J."/>
            <person name="Barry K."/>
            <person name="Miller A.N."/>
            <person name="Grigoriev I.V."/>
            <person name="Debuchy R."/>
            <person name="Gladieux P."/>
            <person name="Thoren M.H."/>
            <person name="Johannesson H."/>
        </authorList>
    </citation>
    <scope>NUCLEOTIDE SEQUENCE</scope>
    <source>
        <strain evidence="5">CBS 538.74</strain>
    </source>
</reference>
<keyword evidence="6" id="KW-1185">Reference proteome</keyword>
<dbReference type="PANTHER" id="PTHR13878:SF91">
    <property type="entry name" value="FAD BINDING DOMAIN PROTEIN (AFU_ORTHOLOGUE AFUA_6G12070)-RELATED"/>
    <property type="match status" value="1"/>
</dbReference>
<evidence type="ECO:0000256" key="1">
    <source>
        <dbReference type="ARBA" id="ARBA00005466"/>
    </source>
</evidence>
<dbReference type="PROSITE" id="PS51387">
    <property type="entry name" value="FAD_PCMH"/>
    <property type="match status" value="1"/>
</dbReference>
<dbReference type="InterPro" id="IPR006094">
    <property type="entry name" value="Oxid_FAD_bind_N"/>
</dbReference>
<dbReference type="InterPro" id="IPR036318">
    <property type="entry name" value="FAD-bd_PCMH-like_sf"/>
</dbReference>
<dbReference type="InterPro" id="IPR050432">
    <property type="entry name" value="FAD-linked_Oxidoreductases_BP"/>
</dbReference>
<dbReference type="Pfam" id="PF08031">
    <property type="entry name" value="BBE"/>
    <property type="match status" value="1"/>
</dbReference>
<evidence type="ECO:0000313" key="6">
    <source>
        <dbReference type="Proteomes" id="UP001302745"/>
    </source>
</evidence>
<name>A0AAN6VEG9_9PEZI</name>
<dbReference type="GO" id="GO:0071949">
    <property type="term" value="F:FAD binding"/>
    <property type="evidence" value="ECO:0007669"/>
    <property type="project" value="InterPro"/>
</dbReference>
<evidence type="ECO:0000313" key="5">
    <source>
        <dbReference type="EMBL" id="KAK4149942.1"/>
    </source>
</evidence>
<dbReference type="Pfam" id="PF01565">
    <property type="entry name" value="FAD_binding_4"/>
    <property type="match status" value="1"/>
</dbReference>
<dbReference type="SUPFAM" id="SSF56176">
    <property type="entry name" value="FAD-binding/transporter-associated domain-like"/>
    <property type="match status" value="1"/>
</dbReference>
<keyword evidence="2" id="KW-0560">Oxidoreductase</keyword>
<comment type="similarity">
    <text evidence="1">Belongs to the oxygen-dependent FAD-linked oxidoreductase family.</text>
</comment>
<evidence type="ECO:0000256" key="3">
    <source>
        <dbReference type="SAM" id="SignalP"/>
    </source>
</evidence>
<protein>
    <submittedName>
        <fullName evidence="5">6-hydroxy-D-nicotine oxidase</fullName>
    </submittedName>
</protein>
<keyword evidence="3" id="KW-0732">Signal</keyword>
<dbReference type="InterPro" id="IPR012951">
    <property type="entry name" value="BBE"/>
</dbReference>
<comment type="caution">
    <text evidence="5">The sequence shown here is derived from an EMBL/GenBank/DDBJ whole genome shotgun (WGS) entry which is preliminary data.</text>
</comment>
<accession>A0AAN6VEG9</accession>